<dbReference type="PANTHER" id="PTHR42877:SF4">
    <property type="entry name" value="FAD_NAD(P)-BINDING DOMAIN-CONTAINING PROTEIN-RELATED"/>
    <property type="match status" value="1"/>
</dbReference>
<keyword evidence="2" id="KW-1185">Reference proteome</keyword>
<dbReference type="EC" id="1.14.13.-" evidence="1"/>
<dbReference type="Pfam" id="PF13738">
    <property type="entry name" value="Pyr_redox_3"/>
    <property type="match status" value="1"/>
</dbReference>
<protein>
    <submittedName>
        <fullName evidence="1">NAD(P)/FAD-dependent oxidoreductase</fullName>
        <ecNumber evidence="1">1.14.13.-</ecNumber>
    </submittedName>
</protein>
<proteinExistence type="predicted"/>
<keyword evidence="1" id="KW-0560">Oxidoreductase</keyword>
<dbReference type="Gene3D" id="3.50.50.60">
    <property type="entry name" value="FAD/NAD(P)-binding domain"/>
    <property type="match status" value="2"/>
</dbReference>
<dbReference type="EMBL" id="JAWLJX010000001">
    <property type="protein sequence ID" value="MDV6260988.1"/>
    <property type="molecule type" value="Genomic_DNA"/>
</dbReference>
<gene>
    <name evidence="1" type="ORF">R3P96_06510</name>
</gene>
<dbReference type="SUPFAM" id="SSF51905">
    <property type="entry name" value="FAD/NAD(P)-binding domain"/>
    <property type="match status" value="1"/>
</dbReference>
<dbReference type="PRINTS" id="PR00469">
    <property type="entry name" value="PNDRDTASEII"/>
</dbReference>
<dbReference type="RefSeq" id="WP_317563685.1">
    <property type="nucleotide sequence ID" value="NZ_JAWLJX010000001.1"/>
</dbReference>
<sequence>MVVHDTAVTGPHRSDAPPTPVREVEIAVIGGGVGGIGLAVALRRRGIEDFVVLERGNDFGGTWRDNTYPGAACDVPSHLYSFSFDHNPDWSQTFSTQPEIQDYILGVAERHHIREKFSFDHELIAADWDEPTSRWMLATTHGPISARLVVSAMGALCEPNMPDIEGLDRFDGPVFHSAQWDHTVDLAHKRVAVIGTGASAIQIVPAIASTVAHLDVFQRTAPWIFPRLLRNYSKLERFAFRRVPGLTSGFRSILYLLREIYAIVLIKFPPATAGLGLIAAVKMRIEVRDRALRARVTPEYRVGCQRMLSSNEYYPALGRENVDVVTSGIAGVQKDSIVTVDGTVRPVDAIVVATGFRITDSPTFDLFRGRAGRTLTQIYAEHGVSAYKGTAVAGFPNMFVILGPNSGLGYSSAIYMIESQIKYIVDAVAAVHNRQIASVEVRPEVQERYNSDLQRKMSKSVWVTGGCRSWFLDSTGRNVALWPDFSFRFRRQLSTFDIESYDVVQRAESLTAGVSAIPGSRR</sequence>
<reference evidence="1 2" key="1">
    <citation type="submission" date="2023-10" db="EMBL/GenBank/DDBJ databases">
        <title>Development of a sustainable strategy for remediation of hydrocarbon-contaminated territories based on the waste exchange concept.</title>
        <authorList>
            <person name="Krivoruchko A."/>
        </authorList>
    </citation>
    <scope>NUCLEOTIDE SEQUENCE [LARGE SCALE GENOMIC DNA]</scope>
    <source>
        <strain evidence="1 2">IEGM 1323</strain>
    </source>
</reference>
<evidence type="ECO:0000313" key="2">
    <source>
        <dbReference type="Proteomes" id="UP001185755"/>
    </source>
</evidence>
<organism evidence="1 2">
    <name type="scientific">Rhodococcoides yunnanense</name>
    <dbReference type="NCBI Taxonomy" id="278209"/>
    <lineage>
        <taxon>Bacteria</taxon>
        <taxon>Bacillati</taxon>
        <taxon>Actinomycetota</taxon>
        <taxon>Actinomycetes</taxon>
        <taxon>Mycobacteriales</taxon>
        <taxon>Nocardiaceae</taxon>
        <taxon>Rhodococcoides</taxon>
    </lineage>
</organism>
<dbReference type="Proteomes" id="UP001185755">
    <property type="component" value="Unassembled WGS sequence"/>
</dbReference>
<dbReference type="PANTHER" id="PTHR42877">
    <property type="entry name" value="L-ORNITHINE N(5)-MONOOXYGENASE-RELATED"/>
    <property type="match status" value="1"/>
</dbReference>
<name>A0ABU4B9V9_9NOCA</name>
<accession>A0ABU4B9V9</accession>
<dbReference type="InterPro" id="IPR036188">
    <property type="entry name" value="FAD/NAD-bd_sf"/>
</dbReference>
<evidence type="ECO:0000313" key="1">
    <source>
        <dbReference type="EMBL" id="MDV6260988.1"/>
    </source>
</evidence>
<dbReference type="GO" id="GO:0016491">
    <property type="term" value="F:oxidoreductase activity"/>
    <property type="evidence" value="ECO:0007669"/>
    <property type="project" value="UniProtKB-KW"/>
</dbReference>
<dbReference type="InterPro" id="IPR051209">
    <property type="entry name" value="FAD-bind_Monooxygenase_sf"/>
</dbReference>
<comment type="caution">
    <text evidence="1">The sequence shown here is derived from an EMBL/GenBank/DDBJ whole genome shotgun (WGS) entry which is preliminary data.</text>
</comment>